<protein>
    <submittedName>
        <fullName evidence="3">LTXXQ motif family protein</fullName>
    </submittedName>
</protein>
<proteinExistence type="predicted"/>
<feature type="chain" id="PRO_5015678459" evidence="2">
    <location>
        <begin position="27"/>
        <end position="161"/>
    </location>
</feature>
<dbReference type="EMBL" id="PZZN01000003">
    <property type="protein sequence ID" value="PTM44645.1"/>
    <property type="molecule type" value="Genomic_DNA"/>
</dbReference>
<gene>
    <name evidence="3" type="ORF">C8J24_2852</name>
</gene>
<evidence type="ECO:0000313" key="4">
    <source>
        <dbReference type="Proteomes" id="UP000240996"/>
    </source>
</evidence>
<evidence type="ECO:0000256" key="2">
    <source>
        <dbReference type="SAM" id="SignalP"/>
    </source>
</evidence>
<name>A0A2T4YMK9_9SPHN</name>
<dbReference type="Proteomes" id="UP000240996">
    <property type="component" value="Unassembled WGS sequence"/>
</dbReference>
<accession>A0A2T4YMK9</accession>
<keyword evidence="4" id="KW-1185">Reference proteome</keyword>
<evidence type="ECO:0000256" key="1">
    <source>
        <dbReference type="SAM" id="MobiDB-lite"/>
    </source>
</evidence>
<reference evidence="3 4" key="1">
    <citation type="submission" date="2018-04" db="EMBL/GenBank/DDBJ databases">
        <title>Genomic Encyclopedia of Type Strains, Phase III (KMG-III): the genomes of soil and plant-associated and newly described type strains.</title>
        <authorList>
            <person name="Whitman W."/>
        </authorList>
    </citation>
    <scope>NUCLEOTIDE SEQUENCE [LARGE SCALE GENOMIC DNA]</scope>
    <source>
        <strain evidence="3 4">NW12</strain>
    </source>
</reference>
<keyword evidence="2" id="KW-0732">Signal</keyword>
<dbReference type="RefSeq" id="WP_167396765.1">
    <property type="nucleotide sequence ID" value="NZ_PZZN01000003.1"/>
</dbReference>
<comment type="caution">
    <text evidence="3">The sequence shown here is derived from an EMBL/GenBank/DDBJ whole genome shotgun (WGS) entry which is preliminary data.</text>
</comment>
<organism evidence="3 4">
    <name type="scientific">Sphingomonas aerolata</name>
    <dbReference type="NCBI Taxonomy" id="185951"/>
    <lineage>
        <taxon>Bacteria</taxon>
        <taxon>Pseudomonadati</taxon>
        <taxon>Pseudomonadota</taxon>
        <taxon>Alphaproteobacteria</taxon>
        <taxon>Sphingomonadales</taxon>
        <taxon>Sphingomonadaceae</taxon>
        <taxon>Sphingomonas</taxon>
    </lineage>
</organism>
<feature type="signal peptide" evidence="2">
    <location>
        <begin position="1"/>
        <end position="26"/>
    </location>
</feature>
<sequence>MILQKPRSARWLAAMLLLGATCTASAERPRGPANVDAMRAREADDIALLLHLRPDQRSGLVAFLSAWGPPPPRRDGGEGPNMRPGPSMPGGEDFARHLERFEAQATAHAAHDRSRLIAARSFYDSLDTPQRAGFEALMRLRHAPPGPGGPGGPLGAGPPPG</sequence>
<feature type="region of interest" description="Disordered" evidence="1">
    <location>
        <begin position="66"/>
        <end position="93"/>
    </location>
</feature>
<feature type="compositionally biased region" description="Pro residues" evidence="1">
    <location>
        <begin position="144"/>
        <end position="161"/>
    </location>
</feature>
<dbReference type="AlphaFoldDB" id="A0A2T4YMK9"/>
<evidence type="ECO:0000313" key="3">
    <source>
        <dbReference type="EMBL" id="PTM44645.1"/>
    </source>
</evidence>
<feature type="region of interest" description="Disordered" evidence="1">
    <location>
        <begin position="137"/>
        <end position="161"/>
    </location>
</feature>